<gene>
    <name evidence="1" type="ORF">C0Q70_01733</name>
</gene>
<reference evidence="1 2" key="1">
    <citation type="submission" date="2018-04" db="EMBL/GenBank/DDBJ databases">
        <title>The genome of golden apple snail Pomacea canaliculata provides insight into stress tolerance and invasive adaptation.</title>
        <authorList>
            <person name="Liu C."/>
            <person name="Liu B."/>
            <person name="Ren Y."/>
            <person name="Zhang Y."/>
            <person name="Wang H."/>
            <person name="Li S."/>
            <person name="Jiang F."/>
            <person name="Yin L."/>
            <person name="Zhang G."/>
            <person name="Qian W."/>
            <person name="Fan W."/>
        </authorList>
    </citation>
    <scope>NUCLEOTIDE SEQUENCE [LARGE SCALE GENOMIC DNA]</scope>
    <source>
        <strain evidence="1">SZHN2017</strain>
        <tissue evidence="1">Muscle</tissue>
    </source>
</reference>
<dbReference type="Proteomes" id="UP000245119">
    <property type="component" value="Linkage Group LG1"/>
</dbReference>
<evidence type="ECO:0000313" key="2">
    <source>
        <dbReference type="Proteomes" id="UP000245119"/>
    </source>
</evidence>
<comment type="caution">
    <text evidence="1">The sequence shown here is derived from an EMBL/GenBank/DDBJ whole genome shotgun (WGS) entry which is preliminary data.</text>
</comment>
<accession>A0A2T7Q0A1</accession>
<dbReference type="AlphaFoldDB" id="A0A2T7Q0A1"/>
<proteinExistence type="predicted"/>
<protein>
    <submittedName>
        <fullName evidence="1">Uncharacterized protein</fullName>
    </submittedName>
</protein>
<dbReference type="EMBL" id="PZQS01000001">
    <property type="protein sequence ID" value="PVD39105.1"/>
    <property type="molecule type" value="Genomic_DNA"/>
</dbReference>
<sequence>MFIVTPPLLFSTPFPIFGPSHAGPHPLSGLPSDAIYMGTAPLHRLLSRLGECVEGEGVARWECAHLPERIPQRNLRQKNSFLFPWPLCPRPDMRDALGQLISRTEGSGVNML</sequence>
<organism evidence="1 2">
    <name type="scientific">Pomacea canaliculata</name>
    <name type="common">Golden apple snail</name>
    <dbReference type="NCBI Taxonomy" id="400727"/>
    <lineage>
        <taxon>Eukaryota</taxon>
        <taxon>Metazoa</taxon>
        <taxon>Spiralia</taxon>
        <taxon>Lophotrochozoa</taxon>
        <taxon>Mollusca</taxon>
        <taxon>Gastropoda</taxon>
        <taxon>Caenogastropoda</taxon>
        <taxon>Architaenioglossa</taxon>
        <taxon>Ampullarioidea</taxon>
        <taxon>Ampullariidae</taxon>
        <taxon>Pomacea</taxon>
    </lineage>
</organism>
<evidence type="ECO:0000313" key="1">
    <source>
        <dbReference type="EMBL" id="PVD39105.1"/>
    </source>
</evidence>
<name>A0A2T7Q0A1_POMCA</name>
<keyword evidence="2" id="KW-1185">Reference proteome</keyword>